<evidence type="ECO:0000313" key="5">
    <source>
        <dbReference type="Proteomes" id="UP000717328"/>
    </source>
</evidence>
<dbReference type="InterPro" id="IPR051601">
    <property type="entry name" value="Serine_prot/Carboxylest_S33"/>
</dbReference>
<dbReference type="OrthoDB" id="425534at2759"/>
<comment type="caution">
    <text evidence="4">The sequence shown here is derived from an EMBL/GenBank/DDBJ whole genome shotgun (WGS) entry which is preliminary data.</text>
</comment>
<keyword evidence="2" id="KW-0378">Hydrolase</keyword>
<reference evidence="4" key="1">
    <citation type="submission" date="2021-02" db="EMBL/GenBank/DDBJ databases">
        <authorList>
            <person name="Nieuwenhuis M."/>
            <person name="Van De Peppel L.J.J."/>
        </authorList>
    </citation>
    <scope>NUCLEOTIDE SEQUENCE</scope>
    <source>
        <strain evidence="4">D49</strain>
    </source>
</reference>
<name>A0A9P7KHW0_9AGAR</name>
<sequence length="350" mass="38286">MARLPSKLSANSTDYRGPILLNPGGLGGSGVDFVLGAGEEISGVLGPQFDIVAFDPRGVARSTPHVSFLGNSVDRTFWQDNALNASSDELARAWARAKIVGQLAEERQAGILPYINTAQTAADMLSIVKAHGKEKLLYWGFSYGSVLGSTYASLFPDKIERIVIDGVLDLDDYYQTLWTTNLSDTDKAMNAFYTTCHSAGPTKCAFYAPTPAQIAANLSNLYSTVRARPVPVRTALSYGLLDYSRLRSTVFSALYSPWAAWPTLAVALADLARGNGTALYTMLEQPPFERACPAAPDEEFESADEVRFAIICNDGDVVPEDFEKLKDYVRDTVSKSEWAELWDNIRTYCV</sequence>
<proteinExistence type="inferred from homology"/>
<organism evidence="4 5">
    <name type="scientific">Sphagnurus paluster</name>
    <dbReference type="NCBI Taxonomy" id="117069"/>
    <lineage>
        <taxon>Eukaryota</taxon>
        <taxon>Fungi</taxon>
        <taxon>Dikarya</taxon>
        <taxon>Basidiomycota</taxon>
        <taxon>Agaricomycotina</taxon>
        <taxon>Agaricomycetes</taxon>
        <taxon>Agaricomycetidae</taxon>
        <taxon>Agaricales</taxon>
        <taxon>Tricholomatineae</taxon>
        <taxon>Lyophyllaceae</taxon>
        <taxon>Sphagnurus</taxon>
    </lineage>
</organism>
<evidence type="ECO:0000259" key="3">
    <source>
        <dbReference type="Pfam" id="PF00561"/>
    </source>
</evidence>
<reference evidence="4" key="2">
    <citation type="submission" date="2021-10" db="EMBL/GenBank/DDBJ databases">
        <title>Phylogenomics reveals ancestral predisposition of the termite-cultivated fungus Termitomyces towards a domesticated lifestyle.</title>
        <authorList>
            <person name="Auxier B."/>
            <person name="Grum-Grzhimaylo A."/>
            <person name="Cardenas M.E."/>
            <person name="Lodge J.D."/>
            <person name="Laessoe T."/>
            <person name="Pedersen O."/>
            <person name="Smith M.E."/>
            <person name="Kuyper T.W."/>
            <person name="Franco-Molano E.A."/>
            <person name="Baroni T.J."/>
            <person name="Aanen D.K."/>
        </authorList>
    </citation>
    <scope>NUCLEOTIDE SEQUENCE</scope>
    <source>
        <strain evidence="4">D49</strain>
    </source>
</reference>
<dbReference type="PANTHER" id="PTHR43248">
    <property type="entry name" value="2-SUCCINYL-6-HYDROXY-2,4-CYCLOHEXADIENE-1-CARBOXYLATE SYNTHASE"/>
    <property type="match status" value="1"/>
</dbReference>
<dbReference type="Pfam" id="PF00561">
    <property type="entry name" value="Abhydrolase_1"/>
    <property type="match status" value="1"/>
</dbReference>
<gene>
    <name evidence="4" type="ORF">H0H81_000275</name>
</gene>
<dbReference type="InterPro" id="IPR029058">
    <property type="entry name" value="AB_hydrolase_fold"/>
</dbReference>
<evidence type="ECO:0000313" key="4">
    <source>
        <dbReference type="EMBL" id="KAG5650219.1"/>
    </source>
</evidence>
<dbReference type="Proteomes" id="UP000717328">
    <property type="component" value="Unassembled WGS sequence"/>
</dbReference>
<accession>A0A9P7KHW0</accession>
<dbReference type="EMBL" id="JABCKI010000514">
    <property type="protein sequence ID" value="KAG5650219.1"/>
    <property type="molecule type" value="Genomic_DNA"/>
</dbReference>
<keyword evidence="5" id="KW-1185">Reference proteome</keyword>
<evidence type="ECO:0000256" key="1">
    <source>
        <dbReference type="ARBA" id="ARBA00010088"/>
    </source>
</evidence>
<evidence type="ECO:0000256" key="2">
    <source>
        <dbReference type="ARBA" id="ARBA00022801"/>
    </source>
</evidence>
<protein>
    <recommendedName>
        <fullName evidence="3">AB hydrolase-1 domain-containing protein</fullName>
    </recommendedName>
</protein>
<dbReference type="PANTHER" id="PTHR43248:SF25">
    <property type="entry name" value="AB HYDROLASE-1 DOMAIN-CONTAINING PROTEIN-RELATED"/>
    <property type="match status" value="1"/>
</dbReference>
<dbReference type="Gene3D" id="3.40.50.1820">
    <property type="entry name" value="alpha/beta hydrolase"/>
    <property type="match status" value="1"/>
</dbReference>
<dbReference type="SUPFAM" id="SSF53474">
    <property type="entry name" value="alpha/beta-Hydrolases"/>
    <property type="match status" value="1"/>
</dbReference>
<feature type="domain" description="AB hydrolase-1" evidence="3">
    <location>
        <begin position="18"/>
        <end position="175"/>
    </location>
</feature>
<dbReference type="GO" id="GO:0016787">
    <property type="term" value="F:hydrolase activity"/>
    <property type="evidence" value="ECO:0007669"/>
    <property type="project" value="UniProtKB-KW"/>
</dbReference>
<dbReference type="AlphaFoldDB" id="A0A9P7KHW0"/>
<comment type="similarity">
    <text evidence="1">Belongs to the peptidase S33 family.</text>
</comment>
<dbReference type="InterPro" id="IPR000073">
    <property type="entry name" value="AB_hydrolase_1"/>
</dbReference>